<name>E3HJ13_ACHXA</name>
<dbReference type="InterPro" id="IPR011032">
    <property type="entry name" value="GroES-like_sf"/>
</dbReference>
<evidence type="ECO:0000313" key="3">
    <source>
        <dbReference type="Proteomes" id="UP000006876"/>
    </source>
</evidence>
<dbReference type="InterPro" id="IPR036291">
    <property type="entry name" value="NAD(P)-bd_dom_sf"/>
</dbReference>
<dbReference type="InterPro" id="IPR051397">
    <property type="entry name" value="Zn-ADH-like_protein"/>
</dbReference>
<proteinExistence type="predicted"/>
<evidence type="ECO:0000313" key="2">
    <source>
        <dbReference type="EMBL" id="ADP16755.1"/>
    </source>
</evidence>
<dbReference type="HOGENOM" id="CLU_026673_26_3_4"/>
<dbReference type="eggNOG" id="COG0604">
    <property type="taxonomic scope" value="Bacteria"/>
</dbReference>
<reference evidence="2 3" key="1">
    <citation type="journal article" date="2011" name="J. Bacteriol.">
        <title>Complete genome sequence of the haloaromatic acid-degrading bacterium Achromobacter xylosoxidans A8.</title>
        <authorList>
            <person name="Strnad H."/>
            <person name="Ridl J."/>
            <person name="Paces J."/>
            <person name="Kolar M."/>
            <person name="Vlcek C."/>
            <person name="Paces V."/>
        </authorList>
    </citation>
    <scope>NUCLEOTIDE SEQUENCE [LARGE SCALE GENOMIC DNA]</scope>
    <source>
        <strain evidence="2 3">A8</strain>
    </source>
</reference>
<dbReference type="Proteomes" id="UP000006876">
    <property type="component" value="Chromosome"/>
</dbReference>
<evidence type="ECO:0000259" key="1">
    <source>
        <dbReference type="SMART" id="SM00829"/>
    </source>
</evidence>
<dbReference type="EMBL" id="CP002287">
    <property type="protein sequence ID" value="ADP16755.1"/>
    <property type="molecule type" value="Genomic_DNA"/>
</dbReference>
<dbReference type="InterPro" id="IPR014188">
    <property type="entry name" value="Acrylyl-CoA_reductase_AcuI"/>
</dbReference>
<keyword evidence="2" id="KW-0560">Oxidoreductase</keyword>
<dbReference type="EC" id="1.6.5.5" evidence="2"/>
<dbReference type="Pfam" id="PF00107">
    <property type="entry name" value="ADH_zinc_N"/>
    <property type="match status" value="1"/>
</dbReference>
<dbReference type="KEGG" id="axy:AXYL_03435"/>
<dbReference type="NCBIfam" id="TIGR02823">
    <property type="entry name" value="oxido_YhdH"/>
    <property type="match status" value="1"/>
</dbReference>
<dbReference type="OrthoDB" id="9782155at2"/>
<sequence>MKHDHPFKALVLTQEDGKTQCHLQELSIAQLPAGDVTVKVDYSSLNYKDAMAVTGTGRIVRDFPMVPGIDLAGTVIDSDAPDYPVGTPVVLTGWSVGERYWGGYAQVQRVKSEWLVPLASGLDSFKAMAIGTAGLTAMLCVMELEAAGIGPGSGTVLVTGASGGVGSVAVALLARLGYRVAALVQPGREAVHPYLISLGASEVLAGADWAQASKPLENQRWAGAVDTVGSAVLARVLASTEYGGAVAACGLAGGVDLPATVMPFILRGVRLLGVDSVMCPVARRREAWERLGRVYGDTPFADIVMTAGLGQVPELAARMMAGGNRGRYVIDVNQ</sequence>
<dbReference type="STRING" id="762376.AXYL_03435"/>
<dbReference type="PATRIC" id="fig|762376.5.peg.3457"/>
<dbReference type="Gene3D" id="3.40.50.720">
    <property type="entry name" value="NAD(P)-binding Rossmann-like Domain"/>
    <property type="match status" value="1"/>
</dbReference>
<dbReference type="SUPFAM" id="SSF50129">
    <property type="entry name" value="GroES-like"/>
    <property type="match status" value="1"/>
</dbReference>
<dbReference type="InterPro" id="IPR020843">
    <property type="entry name" value="ER"/>
</dbReference>
<dbReference type="PANTHER" id="PTHR43677">
    <property type="entry name" value="SHORT-CHAIN DEHYDROGENASE/REDUCTASE"/>
    <property type="match status" value="1"/>
</dbReference>
<feature type="domain" description="Enoyl reductase (ER)" evidence="1">
    <location>
        <begin position="18"/>
        <end position="330"/>
    </location>
</feature>
<dbReference type="GO" id="GO:0003960">
    <property type="term" value="F:quinone reductase (NADPH) activity"/>
    <property type="evidence" value="ECO:0007669"/>
    <property type="project" value="UniProtKB-EC"/>
</dbReference>
<protein>
    <submittedName>
        <fullName evidence="2">Quinone oxidoreductase 2</fullName>
        <ecNumber evidence="2">1.6.5.5</ecNumber>
    </submittedName>
</protein>
<dbReference type="GO" id="GO:0043957">
    <property type="term" value="F:acryloyl-CoA reductase (NADPH) activity"/>
    <property type="evidence" value="ECO:0007669"/>
    <property type="project" value="TreeGrafter"/>
</dbReference>
<organism evidence="2 3">
    <name type="scientific">Achromobacter xylosoxidans (strain A8)</name>
    <dbReference type="NCBI Taxonomy" id="762376"/>
    <lineage>
        <taxon>Bacteria</taxon>
        <taxon>Pseudomonadati</taxon>
        <taxon>Pseudomonadota</taxon>
        <taxon>Betaproteobacteria</taxon>
        <taxon>Burkholderiales</taxon>
        <taxon>Alcaligenaceae</taxon>
        <taxon>Achromobacter</taxon>
    </lineage>
</organism>
<dbReference type="InterPro" id="IPR013149">
    <property type="entry name" value="ADH-like_C"/>
</dbReference>
<accession>E3HJ13</accession>
<dbReference type="AlphaFoldDB" id="E3HJ13"/>
<dbReference type="InterPro" id="IPR013154">
    <property type="entry name" value="ADH-like_N"/>
</dbReference>
<dbReference type="Gene3D" id="3.90.180.10">
    <property type="entry name" value="Medium-chain alcohol dehydrogenases, catalytic domain"/>
    <property type="match status" value="1"/>
</dbReference>
<dbReference type="CDD" id="cd08288">
    <property type="entry name" value="MDR_yhdh"/>
    <property type="match status" value="1"/>
</dbReference>
<dbReference type="SUPFAM" id="SSF51735">
    <property type="entry name" value="NAD(P)-binding Rossmann-fold domains"/>
    <property type="match status" value="1"/>
</dbReference>
<dbReference type="SMART" id="SM00829">
    <property type="entry name" value="PKS_ER"/>
    <property type="match status" value="1"/>
</dbReference>
<dbReference type="Pfam" id="PF08240">
    <property type="entry name" value="ADH_N"/>
    <property type="match status" value="1"/>
</dbReference>
<gene>
    <name evidence="2" type="primary">qor2</name>
    <name evidence="2" type="ordered locus">AXYL_03435</name>
</gene>
<dbReference type="RefSeq" id="WP_013394069.1">
    <property type="nucleotide sequence ID" value="NC_014640.1"/>
</dbReference>
<dbReference type="PANTHER" id="PTHR43677:SF1">
    <property type="entry name" value="ACRYLYL-COA REDUCTASE ACUI-RELATED"/>
    <property type="match status" value="1"/>
</dbReference>